<organism evidence="2 3">
    <name type="scientific">Orbilia oligospora</name>
    <name type="common">Nematode-trapping fungus</name>
    <name type="synonym">Arthrobotrys oligospora</name>
    <dbReference type="NCBI Taxonomy" id="2813651"/>
    <lineage>
        <taxon>Eukaryota</taxon>
        <taxon>Fungi</taxon>
        <taxon>Dikarya</taxon>
        <taxon>Ascomycota</taxon>
        <taxon>Pezizomycotina</taxon>
        <taxon>Orbiliomycetes</taxon>
        <taxon>Orbiliales</taxon>
        <taxon>Orbiliaceae</taxon>
        <taxon>Orbilia</taxon>
    </lineage>
</organism>
<accession>A0A7C8U159</accession>
<sequence>MSITSTSSSSRRTSSSSDGSSSISSNSSTTDTRIYTTTTFWTTGVPDGTTSATSTTDVADATVTVSEYQPYPSSIKIVSTRDGETSSAIYYIKAIFSGNWLPVPPSLYEDPIGSSDLFLLNMVWVLNSEGHIFSPIYGPRMV</sequence>
<dbReference type="Proteomes" id="UP000479691">
    <property type="component" value="Unassembled WGS sequence"/>
</dbReference>
<dbReference type="AlphaFoldDB" id="A0A7C8U159"/>
<dbReference type="EMBL" id="JAABOE010000005">
    <property type="protein sequence ID" value="KAF3190594.1"/>
    <property type="molecule type" value="Genomic_DNA"/>
</dbReference>
<evidence type="ECO:0000313" key="3">
    <source>
        <dbReference type="Proteomes" id="UP000479691"/>
    </source>
</evidence>
<protein>
    <submittedName>
        <fullName evidence="2">Uncharacterized protein</fullName>
    </submittedName>
</protein>
<feature type="region of interest" description="Disordered" evidence="1">
    <location>
        <begin position="1"/>
        <end position="30"/>
    </location>
</feature>
<gene>
    <name evidence="2" type="ORF">TWF788_008114</name>
</gene>
<name>A0A7C8U159_ORBOL</name>
<evidence type="ECO:0000313" key="2">
    <source>
        <dbReference type="EMBL" id="KAF3190594.1"/>
    </source>
</evidence>
<proteinExistence type="predicted"/>
<comment type="caution">
    <text evidence="2">The sequence shown here is derived from an EMBL/GenBank/DDBJ whole genome shotgun (WGS) entry which is preliminary data.</text>
</comment>
<evidence type="ECO:0000256" key="1">
    <source>
        <dbReference type="SAM" id="MobiDB-lite"/>
    </source>
</evidence>
<reference evidence="2 3" key="1">
    <citation type="submission" date="2019-06" db="EMBL/GenBank/DDBJ databases">
        <authorList>
            <person name="Palmer J.M."/>
        </authorList>
    </citation>
    <scope>NUCLEOTIDE SEQUENCE [LARGE SCALE GENOMIC DNA]</scope>
    <source>
        <strain evidence="2 3">TWF788</strain>
    </source>
</reference>